<dbReference type="RefSeq" id="WP_105040395.1">
    <property type="nucleotide sequence ID" value="NZ_PPSL01000005.1"/>
</dbReference>
<evidence type="ECO:0008006" key="4">
    <source>
        <dbReference type="Google" id="ProtNLM"/>
    </source>
</evidence>
<organism evidence="2 3">
    <name type="scientific">Flavipsychrobacter stenotrophus</name>
    <dbReference type="NCBI Taxonomy" id="2077091"/>
    <lineage>
        <taxon>Bacteria</taxon>
        <taxon>Pseudomonadati</taxon>
        <taxon>Bacteroidota</taxon>
        <taxon>Chitinophagia</taxon>
        <taxon>Chitinophagales</taxon>
        <taxon>Chitinophagaceae</taxon>
        <taxon>Flavipsychrobacter</taxon>
    </lineage>
</organism>
<evidence type="ECO:0000313" key="3">
    <source>
        <dbReference type="Proteomes" id="UP000239872"/>
    </source>
</evidence>
<sequence length="119" mass="13499">MMSKKIILFLMAMITCIAYAGQRSKVRYEFPANMPDAVKQEYIKQCDKGLALYDINCSGCHNTPAGKRSVIPDFSQDQLIGYELRVKNPKHESSIPETTVTAEELGLIMTFLTYKKKNE</sequence>
<gene>
    <name evidence="2" type="ORF">CJD36_016935</name>
</gene>
<comment type="caution">
    <text evidence="2">The sequence shown here is derived from an EMBL/GenBank/DDBJ whole genome shotgun (WGS) entry which is preliminary data.</text>
</comment>
<feature type="signal peptide" evidence="1">
    <location>
        <begin position="1"/>
        <end position="20"/>
    </location>
</feature>
<keyword evidence="1" id="KW-0732">Signal</keyword>
<evidence type="ECO:0000256" key="1">
    <source>
        <dbReference type="SAM" id="SignalP"/>
    </source>
</evidence>
<dbReference type="OrthoDB" id="671561at2"/>
<dbReference type="EMBL" id="PPSL01000005">
    <property type="protein sequence ID" value="PQJ09624.1"/>
    <property type="molecule type" value="Genomic_DNA"/>
</dbReference>
<proteinExistence type="predicted"/>
<feature type="chain" id="PRO_5015542405" description="Cytochrome c domain-containing protein" evidence="1">
    <location>
        <begin position="21"/>
        <end position="119"/>
    </location>
</feature>
<dbReference type="InterPro" id="IPR036909">
    <property type="entry name" value="Cyt_c-like_dom_sf"/>
</dbReference>
<protein>
    <recommendedName>
        <fullName evidence="4">Cytochrome c domain-containing protein</fullName>
    </recommendedName>
</protein>
<reference evidence="2 3" key="1">
    <citation type="submission" date="2018-01" db="EMBL/GenBank/DDBJ databases">
        <title>A novel member of the phylum Bacteroidetes isolated from glacier ice.</title>
        <authorList>
            <person name="Liu Q."/>
            <person name="Xin Y.-H."/>
        </authorList>
    </citation>
    <scope>NUCLEOTIDE SEQUENCE [LARGE SCALE GENOMIC DNA]</scope>
    <source>
        <strain evidence="2 3">RB1R16</strain>
    </source>
</reference>
<keyword evidence="3" id="KW-1185">Reference proteome</keyword>
<dbReference type="GO" id="GO:0020037">
    <property type="term" value="F:heme binding"/>
    <property type="evidence" value="ECO:0007669"/>
    <property type="project" value="InterPro"/>
</dbReference>
<dbReference type="AlphaFoldDB" id="A0A2S7SSA1"/>
<dbReference type="Proteomes" id="UP000239872">
    <property type="component" value="Unassembled WGS sequence"/>
</dbReference>
<name>A0A2S7SSA1_9BACT</name>
<dbReference type="GO" id="GO:0009055">
    <property type="term" value="F:electron transfer activity"/>
    <property type="evidence" value="ECO:0007669"/>
    <property type="project" value="InterPro"/>
</dbReference>
<evidence type="ECO:0000313" key="2">
    <source>
        <dbReference type="EMBL" id="PQJ09624.1"/>
    </source>
</evidence>
<accession>A0A2S7SSA1</accession>
<dbReference type="SUPFAM" id="SSF46626">
    <property type="entry name" value="Cytochrome c"/>
    <property type="match status" value="1"/>
</dbReference>